<keyword evidence="4" id="KW-1185">Reference proteome</keyword>
<sequence>MGLIDISDSWPETGFANLALVNLAKVPSGTLFEQDLFGLTASVLSLASNLVATALIWCKAWEHRKFIASVSLGRSSKVEKVLALLVESGAVYCVLWMAIVAYQVTLQAQGTNSRPHVDAFVDYFIKGCLIPLVGMYPTAIILLVALNKSHFEGTTRGDIVTPHLSFQQPDSSCTSDTFDSEPPTARAVGWWGQASAQGQWDSRSNPLPAGSKSASVRDGGRTVRSL</sequence>
<feature type="transmembrane region" description="Helical" evidence="2">
    <location>
        <begin position="123"/>
        <end position="146"/>
    </location>
</feature>
<feature type="transmembrane region" description="Helical" evidence="2">
    <location>
        <begin position="81"/>
        <end position="103"/>
    </location>
</feature>
<keyword evidence="2" id="KW-0812">Transmembrane</keyword>
<dbReference type="EMBL" id="KZ857567">
    <property type="protein sequence ID" value="RDX40292.1"/>
    <property type="molecule type" value="Genomic_DNA"/>
</dbReference>
<accession>A0A371CJ29</accession>
<reference evidence="3 4" key="1">
    <citation type="journal article" date="2018" name="Biotechnol. Biofuels">
        <title>Integrative visual omics of the white-rot fungus Polyporus brumalis exposes the biotechnological potential of its oxidative enzymes for delignifying raw plant biomass.</title>
        <authorList>
            <person name="Miyauchi S."/>
            <person name="Rancon A."/>
            <person name="Drula E."/>
            <person name="Hage H."/>
            <person name="Chaduli D."/>
            <person name="Favel A."/>
            <person name="Grisel S."/>
            <person name="Henrissat B."/>
            <person name="Herpoel-Gimbert I."/>
            <person name="Ruiz-Duenas F.J."/>
            <person name="Chevret D."/>
            <person name="Hainaut M."/>
            <person name="Lin J."/>
            <person name="Wang M."/>
            <person name="Pangilinan J."/>
            <person name="Lipzen A."/>
            <person name="Lesage-Meessen L."/>
            <person name="Navarro D."/>
            <person name="Riley R."/>
            <person name="Grigoriev I.V."/>
            <person name="Zhou S."/>
            <person name="Raouche S."/>
            <person name="Rosso M.N."/>
        </authorList>
    </citation>
    <scope>NUCLEOTIDE SEQUENCE [LARGE SCALE GENOMIC DNA]</scope>
    <source>
        <strain evidence="3 4">BRFM 1820</strain>
    </source>
</reference>
<organism evidence="3 4">
    <name type="scientific">Lentinus brumalis</name>
    <dbReference type="NCBI Taxonomy" id="2498619"/>
    <lineage>
        <taxon>Eukaryota</taxon>
        <taxon>Fungi</taxon>
        <taxon>Dikarya</taxon>
        <taxon>Basidiomycota</taxon>
        <taxon>Agaricomycotina</taxon>
        <taxon>Agaricomycetes</taxon>
        <taxon>Polyporales</taxon>
        <taxon>Polyporaceae</taxon>
        <taxon>Lentinus</taxon>
    </lineage>
</organism>
<name>A0A371CJ29_9APHY</name>
<evidence type="ECO:0000313" key="3">
    <source>
        <dbReference type="EMBL" id="RDX40292.1"/>
    </source>
</evidence>
<proteinExistence type="predicted"/>
<feature type="compositionally biased region" description="Polar residues" evidence="1">
    <location>
        <begin position="195"/>
        <end position="205"/>
    </location>
</feature>
<gene>
    <name evidence="3" type="ORF">OH76DRAFT_1413068</name>
</gene>
<evidence type="ECO:0000313" key="4">
    <source>
        <dbReference type="Proteomes" id="UP000256964"/>
    </source>
</evidence>
<dbReference type="OrthoDB" id="3214103at2759"/>
<feature type="region of interest" description="Disordered" evidence="1">
    <location>
        <begin position="195"/>
        <end position="226"/>
    </location>
</feature>
<feature type="transmembrane region" description="Helical" evidence="2">
    <location>
        <begin position="36"/>
        <end position="60"/>
    </location>
</feature>
<keyword evidence="2" id="KW-0472">Membrane</keyword>
<dbReference type="AlphaFoldDB" id="A0A371CJ29"/>
<dbReference type="Proteomes" id="UP000256964">
    <property type="component" value="Unassembled WGS sequence"/>
</dbReference>
<protein>
    <submittedName>
        <fullName evidence="3">Uncharacterized protein</fullName>
    </submittedName>
</protein>
<evidence type="ECO:0000256" key="1">
    <source>
        <dbReference type="SAM" id="MobiDB-lite"/>
    </source>
</evidence>
<keyword evidence="2" id="KW-1133">Transmembrane helix</keyword>
<evidence type="ECO:0000256" key="2">
    <source>
        <dbReference type="SAM" id="Phobius"/>
    </source>
</evidence>